<protein>
    <submittedName>
        <fullName evidence="1">Type IX secretion system membrane protein PorP/SprF</fullName>
    </submittedName>
</protein>
<dbReference type="InterPro" id="IPR019861">
    <property type="entry name" value="PorP/SprF_Bacteroidetes"/>
</dbReference>
<accession>A0A3N0BV68</accession>
<dbReference type="Pfam" id="PF11751">
    <property type="entry name" value="PorP_SprF"/>
    <property type="match status" value="1"/>
</dbReference>
<proteinExistence type="predicted"/>
<dbReference type="EMBL" id="RBEE01000016">
    <property type="protein sequence ID" value="RNL53271.1"/>
    <property type="molecule type" value="Genomic_DNA"/>
</dbReference>
<dbReference type="NCBIfam" id="TIGR03519">
    <property type="entry name" value="T9SS_PorP_fam"/>
    <property type="match status" value="1"/>
</dbReference>
<dbReference type="RefSeq" id="WP_123205798.1">
    <property type="nucleotide sequence ID" value="NZ_RBEE01000016.1"/>
</dbReference>
<name>A0A3N0BV68_9SPHI</name>
<evidence type="ECO:0000313" key="1">
    <source>
        <dbReference type="EMBL" id="RNL53271.1"/>
    </source>
</evidence>
<dbReference type="OrthoDB" id="891773at2"/>
<keyword evidence="2" id="KW-1185">Reference proteome</keyword>
<gene>
    <name evidence="1" type="ORF">D7004_10365</name>
</gene>
<dbReference type="Proteomes" id="UP000274046">
    <property type="component" value="Unassembled WGS sequence"/>
</dbReference>
<sequence>MKSTKYIVLAIGMLLLSKAYGQLNPMGSMYYQNQYLANPAMVGVEQGWELNGSYKAQWTAINGAPSMQGVTATYGAENNKVGIGLNFYNESAGVIRRTSIKGTYAYHVALNNKSSFIDFGLSAGVMDEWIDYNEVIGDLGDVSLYNFNQRKLYFDGDFGAAFRTSHLTVQGSLPNLKRLFDRDLQRAVADRFLYMGSVSYKIYNNQGAVSVIEPKLMYRGVENYKDIFDLGTQVEFWGNKLIMNGMYHSTNSVTIGAGTVYKNQLSILCQYTTNTSDLQSYSNGEFEIGLKYNFR</sequence>
<comment type="caution">
    <text evidence="1">The sequence shown here is derived from an EMBL/GenBank/DDBJ whole genome shotgun (WGS) entry which is preliminary data.</text>
</comment>
<organism evidence="1 2">
    <name type="scientific">Pedobacter jejuensis</name>
    <dbReference type="NCBI Taxonomy" id="1268550"/>
    <lineage>
        <taxon>Bacteria</taxon>
        <taxon>Pseudomonadati</taxon>
        <taxon>Bacteroidota</taxon>
        <taxon>Sphingobacteriia</taxon>
        <taxon>Sphingobacteriales</taxon>
        <taxon>Sphingobacteriaceae</taxon>
        <taxon>Pedobacter</taxon>
    </lineage>
</organism>
<dbReference type="AlphaFoldDB" id="A0A3N0BV68"/>
<evidence type="ECO:0000313" key="2">
    <source>
        <dbReference type="Proteomes" id="UP000274046"/>
    </source>
</evidence>
<reference evidence="1 2" key="1">
    <citation type="submission" date="2018-10" db="EMBL/GenBank/DDBJ databases">
        <title>Genome sequencing of Pedobacter jejuensis TNB23.</title>
        <authorList>
            <person name="Cho Y.-J."/>
            <person name="Cho A."/>
            <person name="Kim O.-S."/>
        </authorList>
    </citation>
    <scope>NUCLEOTIDE SEQUENCE [LARGE SCALE GENOMIC DNA]</scope>
    <source>
        <strain evidence="1 2">TNB23</strain>
    </source>
</reference>